<reference evidence="1" key="1">
    <citation type="submission" date="2019-11" db="EMBL/GenBank/DDBJ databases">
        <title>Characterization of Clostridium perfringens isolates from swine manure treated agricultural soils.</title>
        <authorList>
            <person name="Wushke S.T."/>
        </authorList>
    </citation>
    <scope>NUCLEOTIDE SEQUENCE</scope>
    <source>
        <strain evidence="1">X26</strain>
    </source>
</reference>
<sequence>VTSVETDEVKVMKTAIVKPYVDFNKLEELFVVIPKESREVKYDN</sequence>
<protein>
    <submittedName>
        <fullName evidence="1">Rod shape-determining protein MreC</fullName>
    </submittedName>
</protein>
<comment type="caution">
    <text evidence="1">The sequence shown here is derived from an EMBL/GenBank/DDBJ whole genome shotgun (WGS) entry which is preliminary data.</text>
</comment>
<proteinExistence type="predicted"/>
<dbReference type="EMBL" id="WNVC01001285">
    <property type="protein sequence ID" value="MDZ5001333.1"/>
    <property type="molecule type" value="Genomic_DNA"/>
</dbReference>
<accession>A0AAW9ILI6</accession>
<feature type="non-terminal residue" evidence="1">
    <location>
        <position position="1"/>
    </location>
</feature>
<organism evidence="1 2">
    <name type="scientific">Clostridium perfringens</name>
    <dbReference type="NCBI Taxonomy" id="1502"/>
    <lineage>
        <taxon>Bacteria</taxon>
        <taxon>Bacillati</taxon>
        <taxon>Bacillota</taxon>
        <taxon>Clostridia</taxon>
        <taxon>Eubacteriales</taxon>
        <taxon>Clostridiaceae</taxon>
        <taxon>Clostridium</taxon>
    </lineage>
</organism>
<name>A0AAW9ILI6_CLOPF</name>
<evidence type="ECO:0000313" key="1">
    <source>
        <dbReference type="EMBL" id="MDZ5001333.1"/>
    </source>
</evidence>
<gene>
    <name evidence="1" type="ORF">GNF79_20210</name>
</gene>
<dbReference type="Proteomes" id="UP001291306">
    <property type="component" value="Unassembled WGS sequence"/>
</dbReference>
<evidence type="ECO:0000313" key="2">
    <source>
        <dbReference type="Proteomes" id="UP001291306"/>
    </source>
</evidence>
<dbReference type="AlphaFoldDB" id="A0AAW9ILI6"/>